<evidence type="ECO:0000313" key="8">
    <source>
        <dbReference type="Proteomes" id="UP000675554"/>
    </source>
</evidence>
<dbReference type="EC" id="3.5.1.28" evidence="2"/>
<dbReference type="PROSITE" id="PS51318">
    <property type="entry name" value="TAT"/>
    <property type="match status" value="1"/>
</dbReference>
<feature type="compositionally biased region" description="Low complexity" evidence="5">
    <location>
        <begin position="10"/>
        <end position="22"/>
    </location>
</feature>
<evidence type="ECO:0000259" key="6">
    <source>
        <dbReference type="Pfam" id="PF01510"/>
    </source>
</evidence>
<evidence type="ECO:0000313" key="7">
    <source>
        <dbReference type="EMBL" id="MBR7678713.1"/>
    </source>
</evidence>
<keyword evidence="4" id="KW-0961">Cell wall biogenesis/degradation</keyword>
<comment type="catalytic activity">
    <reaction evidence="1">
        <text>Hydrolyzes the link between N-acetylmuramoyl residues and L-amino acid residues in certain cell-wall glycopeptides.</text>
        <dbReference type="EC" id="3.5.1.28"/>
    </reaction>
</comment>
<organism evidence="7 8">
    <name type="scientific">Streptomyces daliensis</name>
    <dbReference type="NCBI Taxonomy" id="299421"/>
    <lineage>
        <taxon>Bacteria</taxon>
        <taxon>Bacillati</taxon>
        <taxon>Actinomycetota</taxon>
        <taxon>Actinomycetes</taxon>
        <taxon>Kitasatosporales</taxon>
        <taxon>Streptomycetaceae</taxon>
        <taxon>Streptomyces</taxon>
    </lineage>
</organism>
<dbReference type="InterPro" id="IPR002502">
    <property type="entry name" value="Amidase_domain"/>
</dbReference>
<dbReference type="GO" id="GO:0071555">
    <property type="term" value="P:cell wall organization"/>
    <property type="evidence" value="ECO:0007669"/>
    <property type="project" value="UniProtKB-KW"/>
</dbReference>
<dbReference type="PANTHER" id="PTHR30417">
    <property type="entry name" value="N-ACETYLMURAMOYL-L-ALANINE AMIDASE AMID"/>
    <property type="match status" value="1"/>
</dbReference>
<keyword evidence="3" id="KW-0378">Hydrolase</keyword>
<dbReference type="Proteomes" id="UP000675554">
    <property type="component" value="Unassembled WGS sequence"/>
</dbReference>
<comment type="caution">
    <text evidence="7">The sequence shown here is derived from an EMBL/GenBank/DDBJ whole genome shotgun (WGS) entry which is preliminary data.</text>
</comment>
<dbReference type="Pfam" id="PF01510">
    <property type="entry name" value="Amidase_2"/>
    <property type="match status" value="1"/>
</dbReference>
<dbReference type="Gene3D" id="3.40.80.10">
    <property type="entry name" value="Peptidoglycan recognition protein-like"/>
    <property type="match status" value="1"/>
</dbReference>
<evidence type="ECO:0000256" key="1">
    <source>
        <dbReference type="ARBA" id="ARBA00001561"/>
    </source>
</evidence>
<dbReference type="InterPro" id="IPR051206">
    <property type="entry name" value="NAMLAA_amidase_2"/>
</dbReference>
<accession>A0A8T4J6N2</accession>
<evidence type="ECO:0000256" key="3">
    <source>
        <dbReference type="ARBA" id="ARBA00022801"/>
    </source>
</evidence>
<evidence type="ECO:0000256" key="4">
    <source>
        <dbReference type="ARBA" id="ARBA00023316"/>
    </source>
</evidence>
<proteinExistence type="predicted"/>
<protein>
    <recommendedName>
        <fullName evidence="2">N-acetylmuramoyl-L-alanine amidase</fullName>
        <ecNumber evidence="2">3.5.1.28</ecNumber>
    </recommendedName>
</protein>
<sequence length="135" mass="14175">MSLARHSRIFSHSSSHTSPSRRTLLRGGLAFGVAATGTVLATGSALATGRGNGAPAVADVPGAEWIPANSANFTAADRPTEYPVEFVVIHVTQGSYAGTVQHFQNASAQVSAHYVVRSEDGHVAQMVHDKDVAWH</sequence>
<dbReference type="PANTHER" id="PTHR30417:SF1">
    <property type="entry name" value="N-ACETYLMURAMOYL-L-ALANINE AMIDASE AMID"/>
    <property type="match status" value="1"/>
</dbReference>
<dbReference type="EMBL" id="JAGSMN010001755">
    <property type="protein sequence ID" value="MBR7678713.1"/>
    <property type="molecule type" value="Genomic_DNA"/>
</dbReference>
<feature type="region of interest" description="Disordered" evidence="5">
    <location>
        <begin position="1"/>
        <end position="22"/>
    </location>
</feature>
<name>A0A8T4J6N2_9ACTN</name>
<evidence type="ECO:0000256" key="2">
    <source>
        <dbReference type="ARBA" id="ARBA00011901"/>
    </source>
</evidence>
<dbReference type="GO" id="GO:0009253">
    <property type="term" value="P:peptidoglycan catabolic process"/>
    <property type="evidence" value="ECO:0007669"/>
    <property type="project" value="InterPro"/>
</dbReference>
<keyword evidence="8" id="KW-1185">Reference proteome</keyword>
<dbReference type="AlphaFoldDB" id="A0A8T4J6N2"/>
<dbReference type="SUPFAM" id="SSF55846">
    <property type="entry name" value="N-acetylmuramoyl-L-alanine amidase-like"/>
    <property type="match status" value="1"/>
</dbReference>
<feature type="non-terminal residue" evidence="7">
    <location>
        <position position="135"/>
    </location>
</feature>
<dbReference type="GO" id="GO:0008745">
    <property type="term" value="F:N-acetylmuramoyl-L-alanine amidase activity"/>
    <property type="evidence" value="ECO:0007669"/>
    <property type="project" value="UniProtKB-EC"/>
</dbReference>
<dbReference type="InterPro" id="IPR006311">
    <property type="entry name" value="TAT_signal"/>
</dbReference>
<reference evidence="7" key="1">
    <citation type="submission" date="2021-04" db="EMBL/GenBank/DDBJ databases">
        <title>Sequencing of actinobacteria type strains.</title>
        <authorList>
            <person name="Nguyen G.-S."/>
            <person name="Wentzel A."/>
        </authorList>
    </citation>
    <scope>NUCLEOTIDE SEQUENCE</scope>
    <source>
        <strain evidence="7">DSM 42095</strain>
    </source>
</reference>
<evidence type="ECO:0000256" key="5">
    <source>
        <dbReference type="SAM" id="MobiDB-lite"/>
    </source>
</evidence>
<gene>
    <name evidence="7" type="ORF">KDA82_38335</name>
</gene>
<dbReference type="GO" id="GO:0009254">
    <property type="term" value="P:peptidoglycan turnover"/>
    <property type="evidence" value="ECO:0007669"/>
    <property type="project" value="TreeGrafter"/>
</dbReference>
<feature type="domain" description="N-acetylmuramoyl-L-alanine amidase" evidence="6">
    <location>
        <begin position="82"/>
        <end position="135"/>
    </location>
</feature>
<dbReference type="InterPro" id="IPR036505">
    <property type="entry name" value="Amidase/PGRP_sf"/>
</dbReference>